<dbReference type="InterPro" id="IPR008936">
    <property type="entry name" value="Rho_GTPase_activation_prot"/>
</dbReference>
<proteinExistence type="predicted"/>
<dbReference type="Gene3D" id="1.10.555.10">
    <property type="entry name" value="Rho GTPase activation protein"/>
    <property type="match status" value="1"/>
</dbReference>
<protein>
    <submittedName>
        <fullName evidence="5">Rho-GAP domain-containing protein</fullName>
    </submittedName>
</protein>
<comment type="subcellular location">
    <subcellularLocation>
        <location evidence="1">Cytoplasm</location>
    </subcellularLocation>
</comment>
<dbReference type="InterPro" id="IPR000198">
    <property type="entry name" value="RhoGAP_dom"/>
</dbReference>
<dbReference type="GO" id="GO:0005884">
    <property type="term" value="C:actin filament"/>
    <property type="evidence" value="ECO:0007669"/>
    <property type="project" value="TreeGrafter"/>
</dbReference>
<dbReference type="GO" id="GO:0051015">
    <property type="term" value="F:actin filament binding"/>
    <property type="evidence" value="ECO:0007669"/>
    <property type="project" value="TreeGrafter"/>
</dbReference>
<keyword evidence="4" id="KW-1185">Reference proteome</keyword>
<evidence type="ECO:0000256" key="2">
    <source>
        <dbReference type="ARBA" id="ARBA00022490"/>
    </source>
</evidence>
<name>A0A915K060_ROMCU</name>
<dbReference type="PANTHER" id="PTHR46184">
    <property type="entry name" value="UNCONVENTIONAL MYOSIN-IXB-LIKE PROTEIN"/>
    <property type="match status" value="1"/>
</dbReference>
<evidence type="ECO:0000259" key="3">
    <source>
        <dbReference type="PROSITE" id="PS50238"/>
    </source>
</evidence>
<accession>A0A915K060</accession>
<keyword evidence="2" id="KW-0963">Cytoplasm</keyword>
<dbReference type="AlphaFoldDB" id="A0A915K060"/>
<organism evidence="4 5">
    <name type="scientific">Romanomermis culicivorax</name>
    <name type="common">Nematode worm</name>
    <dbReference type="NCBI Taxonomy" id="13658"/>
    <lineage>
        <taxon>Eukaryota</taxon>
        <taxon>Metazoa</taxon>
        <taxon>Ecdysozoa</taxon>
        <taxon>Nematoda</taxon>
        <taxon>Enoplea</taxon>
        <taxon>Dorylaimia</taxon>
        <taxon>Mermithida</taxon>
        <taxon>Mermithoidea</taxon>
        <taxon>Mermithidae</taxon>
        <taxon>Romanomermis</taxon>
    </lineage>
</organism>
<evidence type="ECO:0000256" key="1">
    <source>
        <dbReference type="ARBA" id="ARBA00004496"/>
    </source>
</evidence>
<feature type="domain" description="Rho-GAP" evidence="3">
    <location>
        <begin position="1"/>
        <end position="115"/>
    </location>
</feature>
<dbReference type="PROSITE" id="PS50238">
    <property type="entry name" value="RHOGAP"/>
    <property type="match status" value="1"/>
</dbReference>
<dbReference type="GO" id="GO:0005737">
    <property type="term" value="C:cytoplasm"/>
    <property type="evidence" value="ECO:0007669"/>
    <property type="project" value="UniProtKB-SubCell"/>
</dbReference>
<sequence length="197" mass="23044">MASLIKSFFRELNEPLLTFDLYENFLSVAEVEDEKERLRCIYAMIELLPKANRNVFDRLMYHLARVAHHSEVNRMSTPQKEFEKARQIFVEQLNFLDKEKDKLIDELPTVPPLASCEEDNLTNSSGDELESPSRIVDVKSTLDFRIDDELAVDFRIPPTFSTLKHFTAHRVHRPLGQRLPSKYAQFCATTIQILRFR</sequence>
<dbReference type="InterPro" id="IPR046987">
    <property type="entry name" value="Myo9"/>
</dbReference>
<dbReference type="Proteomes" id="UP000887565">
    <property type="component" value="Unplaced"/>
</dbReference>
<dbReference type="GO" id="GO:0005096">
    <property type="term" value="F:GTPase activator activity"/>
    <property type="evidence" value="ECO:0007669"/>
    <property type="project" value="InterPro"/>
</dbReference>
<dbReference type="GO" id="GO:0035556">
    <property type="term" value="P:intracellular signal transduction"/>
    <property type="evidence" value="ECO:0007669"/>
    <property type="project" value="InterPro"/>
</dbReference>
<dbReference type="GO" id="GO:0000146">
    <property type="term" value="F:microfilament motor activity"/>
    <property type="evidence" value="ECO:0007669"/>
    <property type="project" value="InterPro"/>
</dbReference>
<evidence type="ECO:0000313" key="5">
    <source>
        <dbReference type="WBParaSite" id="nRc.2.0.1.t31595-RA"/>
    </source>
</evidence>
<reference evidence="5" key="1">
    <citation type="submission" date="2022-11" db="UniProtKB">
        <authorList>
            <consortium name="WormBaseParasite"/>
        </authorList>
    </citation>
    <scope>IDENTIFICATION</scope>
</reference>
<dbReference type="SUPFAM" id="SSF48350">
    <property type="entry name" value="GTPase activation domain, GAP"/>
    <property type="match status" value="1"/>
</dbReference>
<evidence type="ECO:0000313" key="4">
    <source>
        <dbReference type="Proteomes" id="UP000887565"/>
    </source>
</evidence>
<dbReference type="SMART" id="SM00324">
    <property type="entry name" value="RhoGAP"/>
    <property type="match status" value="1"/>
</dbReference>
<dbReference type="PANTHER" id="PTHR46184:SF5">
    <property type="entry name" value="UNCONVENTIONAL MYOSIN-IXA-LIKE"/>
    <property type="match status" value="1"/>
</dbReference>
<dbReference type="Pfam" id="PF00620">
    <property type="entry name" value="RhoGAP"/>
    <property type="match status" value="1"/>
</dbReference>
<dbReference type="WBParaSite" id="nRc.2.0.1.t31595-RA">
    <property type="protein sequence ID" value="nRc.2.0.1.t31595-RA"/>
    <property type="gene ID" value="nRc.2.0.1.g31595"/>
</dbReference>